<comment type="pathway">
    <text evidence="5">Amino-acid degradation; L-tryptophan degradation via kynurenine pathway; L-kynurenine from L-tryptophan: step 2/2.</text>
</comment>
<dbReference type="CTD" id="125061"/>
<comment type="subunit">
    <text evidence="5">Homodimer.</text>
</comment>
<evidence type="ECO:0000256" key="5">
    <source>
        <dbReference type="HAMAP-Rule" id="MF_03014"/>
    </source>
</evidence>
<sequence length="305" mass="34069">MAVQGAGLGEEAPWKKMSKEELEIQYSPSRWVVRLGAEEALRTYSQTGTQATTQARATRRSLLHVPYGDGDGEKLDIYFPDGVSEAPIFFVFVHGGYWQSGSKNTSAFMVDPLTTQGMAVAVVGYDIAPRGTLDLMIDQVTRSVAFLQKQYPSNQGIYLCGHSAGAHLAAMMLLTNWTEHRVVPNLKGLFLLSGIYDLEPILHTSENDALLLTLEDAQRNSPQLRLQAARVPPAAALRTLVIVGQHDSPEFQRQSREFLQVLCRAGWQATFEELPDVDHFEIIENLTQKDYVLTQIILRTVFQEF</sequence>
<comment type="similarity">
    <text evidence="5">Belongs to the kynurenine formamidase family.</text>
</comment>
<feature type="active site" evidence="5">
    <location>
        <position position="279"/>
    </location>
</feature>
<dbReference type="OrthoDB" id="433474at2759"/>
<dbReference type="EC" id="3.5.1.9" evidence="5"/>
<keyword evidence="3 5" id="KW-0823">Tryptophan catabolism</keyword>
<evidence type="ECO:0000259" key="6">
    <source>
        <dbReference type="Pfam" id="PF07859"/>
    </source>
</evidence>
<reference evidence="8" key="1">
    <citation type="submission" date="2025-08" db="UniProtKB">
        <authorList>
            <consortium name="RefSeq"/>
        </authorList>
    </citation>
    <scope>IDENTIFICATION</scope>
</reference>
<dbReference type="UniPathway" id="UPA00333">
    <property type="reaction ID" value="UER00454"/>
</dbReference>
<name>A0A8B7BCZ1_ORYAF</name>
<keyword evidence="1 5" id="KW-0963">Cytoplasm</keyword>
<dbReference type="GO" id="GO:0005829">
    <property type="term" value="C:cytosol"/>
    <property type="evidence" value="ECO:0007669"/>
    <property type="project" value="UniProtKB-SubCell"/>
</dbReference>
<dbReference type="GO" id="GO:0005634">
    <property type="term" value="C:nucleus"/>
    <property type="evidence" value="ECO:0007669"/>
    <property type="project" value="UniProtKB-SubCell"/>
</dbReference>
<evidence type="ECO:0000313" key="7">
    <source>
        <dbReference type="Proteomes" id="UP000694850"/>
    </source>
</evidence>
<dbReference type="GeneID" id="103214045"/>
<comment type="subcellular location">
    <subcellularLocation>
        <location evidence="5">Cytoplasm</location>
        <location evidence="5">Cytosol</location>
    </subcellularLocation>
    <subcellularLocation>
        <location evidence="5">Nucleus</location>
    </subcellularLocation>
    <text evidence="5">Predominantly cytosolic. Some fraction is nuclear.</text>
</comment>
<comment type="catalytic activity">
    <reaction evidence="5">
        <text>N-formyl-L-kynurenine + H2O = L-kynurenine + formate + H(+)</text>
        <dbReference type="Rhea" id="RHEA:13009"/>
        <dbReference type="ChEBI" id="CHEBI:15377"/>
        <dbReference type="ChEBI" id="CHEBI:15378"/>
        <dbReference type="ChEBI" id="CHEBI:15740"/>
        <dbReference type="ChEBI" id="CHEBI:57959"/>
        <dbReference type="ChEBI" id="CHEBI:58629"/>
        <dbReference type="EC" id="3.5.1.9"/>
    </reaction>
</comment>
<dbReference type="Gene3D" id="3.40.50.1820">
    <property type="entry name" value="alpha/beta hydrolase"/>
    <property type="match status" value="1"/>
</dbReference>
<keyword evidence="2 5" id="KW-0378">Hydrolase</keyword>
<evidence type="ECO:0000313" key="8">
    <source>
        <dbReference type="RefSeq" id="XP_007958033.1"/>
    </source>
</evidence>
<dbReference type="GO" id="GO:0019441">
    <property type="term" value="P:L-tryptophan catabolic process to kynurenine"/>
    <property type="evidence" value="ECO:0007669"/>
    <property type="project" value="UniProtKB-UniRule"/>
</dbReference>
<feature type="active site" evidence="5">
    <location>
        <position position="247"/>
    </location>
</feature>
<dbReference type="InterPro" id="IPR027519">
    <property type="entry name" value="KFase_ver/fungi-typ"/>
</dbReference>
<feature type="short sequence motif" description="HGGXW" evidence="5">
    <location>
        <begin position="94"/>
        <end position="98"/>
    </location>
</feature>
<protein>
    <recommendedName>
        <fullName evidence="5">Kynurenine formamidase</fullName>
        <shortName evidence="5">KFA</shortName>
        <shortName evidence="5">KFase</shortName>
        <ecNumber evidence="5">3.5.1.9</ecNumber>
    </recommendedName>
    <alternativeName>
        <fullName evidence="5">Arylformamidase</fullName>
    </alternativeName>
    <alternativeName>
        <fullName evidence="5">N-formylkynurenine formamidase</fullName>
        <shortName evidence="5">FKF</shortName>
    </alternativeName>
</protein>
<organism evidence="7 8">
    <name type="scientific">Orycteropus afer afer</name>
    <dbReference type="NCBI Taxonomy" id="1230840"/>
    <lineage>
        <taxon>Eukaryota</taxon>
        <taxon>Metazoa</taxon>
        <taxon>Chordata</taxon>
        <taxon>Craniata</taxon>
        <taxon>Vertebrata</taxon>
        <taxon>Euteleostomi</taxon>
        <taxon>Mammalia</taxon>
        <taxon>Eutheria</taxon>
        <taxon>Afrotheria</taxon>
        <taxon>Tubulidentata</taxon>
        <taxon>Orycteropodidae</taxon>
        <taxon>Orycteropus</taxon>
    </lineage>
</organism>
<dbReference type="GO" id="GO:0034354">
    <property type="term" value="P:'de novo' NAD+ biosynthetic process from L-tryptophan"/>
    <property type="evidence" value="ECO:0007669"/>
    <property type="project" value="UniProtKB-UniRule"/>
</dbReference>
<dbReference type="InterPro" id="IPR050300">
    <property type="entry name" value="GDXG_lipolytic_enzyme"/>
</dbReference>
<dbReference type="Pfam" id="PF07859">
    <property type="entry name" value="Abhydrolase_3"/>
    <property type="match status" value="1"/>
</dbReference>
<evidence type="ECO:0000256" key="1">
    <source>
        <dbReference type="ARBA" id="ARBA00022490"/>
    </source>
</evidence>
<dbReference type="InterPro" id="IPR029058">
    <property type="entry name" value="AB_hydrolase_fold"/>
</dbReference>
<evidence type="ECO:0000256" key="2">
    <source>
        <dbReference type="ARBA" id="ARBA00022801"/>
    </source>
</evidence>
<keyword evidence="7" id="KW-1185">Reference proteome</keyword>
<dbReference type="InterPro" id="IPR013094">
    <property type="entry name" value="AB_hydrolase_3"/>
</dbReference>
<keyword evidence="4 5" id="KW-0539">Nucleus</keyword>
<gene>
    <name evidence="5 8" type="primary">AFMID</name>
</gene>
<evidence type="ECO:0000256" key="3">
    <source>
        <dbReference type="ARBA" id="ARBA00023079"/>
    </source>
</evidence>
<dbReference type="GO" id="GO:0004061">
    <property type="term" value="F:arylformamidase activity"/>
    <property type="evidence" value="ECO:0007669"/>
    <property type="project" value="UniProtKB-UniRule"/>
</dbReference>
<comment type="function">
    <text evidence="5">Catalyzes the hydrolysis of N-formyl-L-kynurenine to L-kynurenine, the second step in the kynurenine pathway of tryptophan degradation. Kynurenine may be further oxidized to nicotinic acid, NAD(H) and NADP(H). Required for elimination of toxic metabolites.</text>
</comment>
<dbReference type="PANTHER" id="PTHR48081">
    <property type="entry name" value="AB HYDROLASE SUPERFAMILY PROTEIN C4A8.06C"/>
    <property type="match status" value="1"/>
</dbReference>
<feature type="domain" description="Alpha/beta hydrolase fold-3" evidence="6">
    <location>
        <begin position="90"/>
        <end position="279"/>
    </location>
</feature>
<evidence type="ECO:0000256" key="4">
    <source>
        <dbReference type="ARBA" id="ARBA00023242"/>
    </source>
</evidence>
<dbReference type="HAMAP" id="MF_03014">
    <property type="entry name" value="KFase"/>
    <property type="match status" value="1"/>
</dbReference>
<feature type="active site" description="Nucleophile" evidence="5">
    <location>
        <position position="163"/>
    </location>
</feature>
<dbReference type="PANTHER" id="PTHR48081:SF33">
    <property type="entry name" value="KYNURENINE FORMAMIDASE"/>
    <property type="match status" value="1"/>
</dbReference>
<comment type="domain">
    <text evidence="5">The main chain amide nitrogen atoms of the second glycine and its adjacent residue in the HGGXW motif define the oxyanion hole, and stabilize the oxyanion that forms during the nucleophilic attack by the catalytic serine during substrate cleavage.</text>
</comment>
<dbReference type="RefSeq" id="XP_007958033.1">
    <property type="nucleotide sequence ID" value="XM_007959842.1"/>
</dbReference>
<accession>A0A8B7BCZ1</accession>
<dbReference type="Proteomes" id="UP000694850">
    <property type="component" value="Unplaced"/>
</dbReference>
<proteinExistence type="inferred from homology"/>
<dbReference type="FunFam" id="3.40.50.1820:FF:000134">
    <property type="entry name" value="Kynurenine formamidase"/>
    <property type="match status" value="1"/>
</dbReference>
<dbReference type="SUPFAM" id="SSF53474">
    <property type="entry name" value="alpha/beta-Hydrolases"/>
    <property type="match status" value="1"/>
</dbReference>
<dbReference type="AlphaFoldDB" id="A0A8B7BCZ1"/>